<dbReference type="InterPro" id="IPR036388">
    <property type="entry name" value="WH-like_DNA-bd_sf"/>
</dbReference>
<dbReference type="GO" id="GO:0003690">
    <property type="term" value="F:double-stranded DNA binding"/>
    <property type="evidence" value="ECO:0007669"/>
    <property type="project" value="TreeGrafter"/>
</dbReference>
<dbReference type="AlphaFoldDB" id="A0AAV1DTK4"/>
<dbReference type="InterPro" id="IPR005818">
    <property type="entry name" value="Histone_H1/H5_H15"/>
</dbReference>
<dbReference type="PANTHER" id="PTHR11467">
    <property type="entry name" value="HISTONE H1"/>
    <property type="match status" value="1"/>
</dbReference>
<evidence type="ECO:0000313" key="5">
    <source>
        <dbReference type="EMBL" id="CAI9110362.1"/>
    </source>
</evidence>
<gene>
    <name evidence="5" type="ORF">OLC1_LOCUS18032</name>
</gene>
<feature type="domain" description="H15" evidence="4">
    <location>
        <begin position="1"/>
        <end position="75"/>
    </location>
</feature>
<keyword evidence="2" id="KW-0238">DNA-binding</keyword>
<dbReference type="GO" id="GO:0045910">
    <property type="term" value="P:negative regulation of DNA recombination"/>
    <property type="evidence" value="ECO:0007669"/>
    <property type="project" value="TreeGrafter"/>
</dbReference>
<organism evidence="5 6">
    <name type="scientific">Oldenlandia corymbosa var. corymbosa</name>
    <dbReference type="NCBI Taxonomy" id="529605"/>
    <lineage>
        <taxon>Eukaryota</taxon>
        <taxon>Viridiplantae</taxon>
        <taxon>Streptophyta</taxon>
        <taxon>Embryophyta</taxon>
        <taxon>Tracheophyta</taxon>
        <taxon>Spermatophyta</taxon>
        <taxon>Magnoliopsida</taxon>
        <taxon>eudicotyledons</taxon>
        <taxon>Gunneridae</taxon>
        <taxon>Pentapetalae</taxon>
        <taxon>asterids</taxon>
        <taxon>lamiids</taxon>
        <taxon>Gentianales</taxon>
        <taxon>Rubiaceae</taxon>
        <taxon>Rubioideae</taxon>
        <taxon>Spermacoceae</taxon>
        <taxon>Hedyotis-Oldenlandia complex</taxon>
        <taxon>Oldenlandia</taxon>
    </lineage>
</organism>
<dbReference type="EMBL" id="OX459123">
    <property type="protein sequence ID" value="CAI9110362.1"/>
    <property type="molecule type" value="Genomic_DNA"/>
</dbReference>
<dbReference type="GO" id="GO:0030261">
    <property type="term" value="P:chromosome condensation"/>
    <property type="evidence" value="ECO:0007669"/>
    <property type="project" value="TreeGrafter"/>
</dbReference>
<evidence type="ECO:0000256" key="2">
    <source>
        <dbReference type="ARBA" id="ARBA00023125"/>
    </source>
</evidence>
<dbReference type="SUPFAM" id="SSF46785">
    <property type="entry name" value="Winged helix' DNA-binding domain"/>
    <property type="match status" value="1"/>
</dbReference>
<dbReference type="InterPro" id="IPR036390">
    <property type="entry name" value="WH_DNA-bd_sf"/>
</dbReference>
<dbReference type="GO" id="GO:0006334">
    <property type="term" value="P:nucleosome assembly"/>
    <property type="evidence" value="ECO:0007669"/>
    <property type="project" value="InterPro"/>
</dbReference>
<keyword evidence="6" id="KW-1185">Reference proteome</keyword>
<comment type="subcellular location">
    <subcellularLocation>
        <location evidence="1">Nucleus</location>
    </subcellularLocation>
</comment>
<reference evidence="5" key="1">
    <citation type="submission" date="2023-03" db="EMBL/GenBank/DDBJ databases">
        <authorList>
            <person name="Julca I."/>
        </authorList>
    </citation>
    <scope>NUCLEOTIDE SEQUENCE</scope>
</reference>
<keyword evidence="3" id="KW-0539">Nucleus</keyword>
<accession>A0AAV1DTK4</accession>
<dbReference type="SMART" id="SM00526">
    <property type="entry name" value="H15"/>
    <property type="match status" value="1"/>
</dbReference>
<dbReference type="Pfam" id="PF00538">
    <property type="entry name" value="Linker_histone"/>
    <property type="match status" value="1"/>
</dbReference>
<evidence type="ECO:0000256" key="1">
    <source>
        <dbReference type="ARBA" id="ARBA00004123"/>
    </source>
</evidence>
<evidence type="ECO:0000259" key="4">
    <source>
        <dbReference type="PROSITE" id="PS51504"/>
    </source>
</evidence>
<evidence type="ECO:0000256" key="3">
    <source>
        <dbReference type="ARBA" id="ARBA00023242"/>
    </source>
</evidence>
<dbReference type="Proteomes" id="UP001161247">
    <property type="component" value="Chromosome 6"/>
</dbReference>
<dbReference type="PROSITE" id="PS51504">
    <property type="entry name" value="H15"/>
    <property type="match status" value="1"/>
</dbReference>
<dbReference type="GO" id="GO:0031492">
    <property type="term" value="F:nucleosomal DNA binding"/>
    <property type="evidence" value="ECO:0007669"/>
    <property type="project" value="TreeGrafter"/>
</dbReference>
<sequence length="75" mass="8295">MAKKTPMIKEAIATLKERTGSSVPAIAKFVEDKEGKNLPPNFKKLLFKLLNQNLLNSVVSNINVCKTSQIIKPIT</sequence>
<evidence type="ECO:0000313" key="6">
    <source>
        <dbReference type="Proteomes" id="UP001161247"/>
    </source>
</evidence>
<proteinExistence type="predicted"/>
<dbReference type="GO" id="GO:0000786">
    <property type="term" value="C:nucleosome"/>
    <property type="evidence" value="ECO:0007669"/>
    <property type="project" value="InterPro"/>
</dbReference>
<protein>
    <submittedName>
        <fullName evidence="5">OLC1v1010370C1</fullName>
    </submittedName>
</protein>
<dbReference type="GO" id="GO:0005634">
    <property type="term" value="C:nucleus"/>
    <property type="evidence" value="ECO:0007669"/>
    <property type="project" value="UniProtKB-SubCell"/>
</dbReference>
<name>A0AAV1DTK4_OLDCO</name>
<dbReference type="PANTHER" id="PTHR11467:SF131">
    <property type="entry name" value="HISTONE H1"/>
    <property type="match status" value="1"/>
</dbReference>
<dbReference type="Gene3D" id="1.10.10.10">
    <property type="entry name" value="Winged helix-like DNA-binding domain superfamily/Winged helix DNA-binding domain"/>
    <property type="match status" value="1"/>
</dbReference>